<dbReference type="Proteomes" id="UP000280685">
    <property type="component" value="Chromosome 5"/>
</dbReference>
<accession>A0ABY6SDT0</accession>
<evidence type="ECO:0000313" key="3">
    <source>
        <dbReference type="EMBL" id="VBB81603.1"/>
    </source>
</evidence>
<organism evidence="3 4">
    <name type="scientific">Podospora comata</name>
    <dbReference type="NCBI Taxonomy" id="48703"/>
    <lineage>
        <taxon>Eukaryota</taxon>
        <taxon>Fungi</taxon>
        <taxon>Dikarya</taxon>
        <taxon>Ascomycota</taxon>
        <taxon>Pezizomycotina</taxon>
        <taxon>Sordariomycetes</taxon>
        <taxon>Sordariomycetidae</taxon>
        <taxon>Sordariales</taxon>
        <taxon>Podosporaceae</taxon>
        <taxon>Podospora</taxon>
    </lineage>
</organism>
<feature type="compositionally biased region" description="Basic and acidic residues" evidence="1">
    <location>
        <begin position="369"/>
        <end position="385"/>
    </location>
</feature>
<sequence>MSSAKDKPSGIPVPSNPATTSPTATTSPIHRRSSVGSQTGNNSKGTRVKFEEGQQKKPEAAEDKKPKVVEEDAHKSPNVKPGEEPKPKPQTQGEEKKPDLPKPKEDDSNTDNDDPFRFATVPDELLPTGLPPIEEDEPEEEEEEVESFSEDPYYLQDDQQDVYSFTTPPTSPDFPPGNPPMVSSSPSLPPYLLLHGTLILLGTLTYALLNSTNITSLTALLFPGIQLLLSGIVLSLVDASQPSDPVTPGWKVLVQLAMVVEWFYFLLELHKDFNDYSAPGAYLPGGYGIDFEFGSDDPADYGTLDNPKWPHEAKVKATRGRGLNLEGRVLEGVDRFVGVAAGVGLVLIWFVVARAVWGLRNVGRRRGGRGSEETKLPKGKEDRNR</sequence>
<keyword evidence="2" id="KW-1133">Transmembrane helix</keyword>
<feature type="compositionally biased region" description="Polar residues" evidence="1">
    <location>
        <begin position="34"/>
        <end position="45"/>
    </location>
</feature>
<dbReference type="EMBL" id="LR026968">
    <property type="protein sequence ID" value="VBB81603.1"/>
    <property type="molecule type" value="Genomic_DNA"/>
</dbReference>
<feature type="region of interest" description="Disordered" evidence="1">
    <location>
        <begin position="1"/>
        <end position="153"/>
    </location>
</feature>
<gene>
    <name evidence="3" type="ORF">PODCO_507055</name>
</gene>
<keyword evidence="2" id="KW-0812">Transmembrane</keyword>
<keyword evidence="4" id="KW-1185">Reference proteome</keyword>
<feature type="compositionally biased region" description="Basic and acidic residues" evidence="1">
    <location>
        <begin position="48"/>
        <end position="107"/>
    </location>
</feature>
<keyword evidence="2" id="KW-0472">Membrane</keyword>
<proteinExistence type="predicted"/>
<feature type="compositionally biased region" description="Acidic residues" evidence="1">
    <location>
        <begin position="133"/>
        <end position="149"/>
    </location>
</feature>
<feature type="transmembrane region" description="Helical" evidence="2">
    <location>
        <begin position="191"/>
        <end position="209"/>
    </location>
</feature>
<feature type="compositionally biased region" description="Low complexity" evidence="1">
    <location>
        <begin position="12"/>
        <end position="28"/>
    </location>
</feature>
<feature type="transmembrane region" description="Helical" evidence="2">
    <location>
        <begin position="336"/>
        <end position="357"/>
    </location>
</feature>
<name>A0ABY6SDT0_PODCO</name>
<evidence type="ECO:0000256" key="1">
    <source>
        <dbReference type="SAM" id="MobiDB-lite"/>
    </source>
</evidence>
<protein>
    <submittedName>
        <fullName evidence="3">Uncharacterized protein</fullName>
    </submittedName>
</protein>
<feature type="region of interest" description="Disordered" evidence="1">
    <location>
        <begin position="364"/>
        <end position="385"/>
    </location>
</feature>
<reference evidence="3" key="1">
    <citation type="submission" date="2018-02" db="EMBL/GenBank/DDBJ databases">
        <authorList>
            <person name="Silar P."/>
        </authorList>
    </citation>
    <scope>NUCLEOTIDE SEQUENCE [LARGE SCALE GENOMIC DNA]</scope>
    <source>
        <strain evidence="3">T</strain>
    </source>
</reference>
<evidence type="ECO:0000256" key="2">
    <source>
        <dbReference type="SAM" id="Phobius"/>
    </source>
</evidence>
<evidence type="ECO:0000313" key="4">
    <source>
        <dbReference type="Proteomes" id="UP000280685"/>
    </source>
</evidence>
<feature type="transmembrane region" description="Helical" evidence="2">
    <location>
        <begin position="215"/>
        <end position="237"/>
    </location>
</feature>